<keyword evidence="1" id="KW-0812">Transmembrane</keyword>
<protein>
    <submittedName>
        <fullName evidence="2">DUF3619 family protein</fullName>
    </submittedName>
</protein>
<dbReference type="RefSeq" id="WP_340338100.1">
    <property type="nucleotide sequence ID" value="NZ_JBBKZS010000014.1"/>
</dbReference>
<comment type="caution">
    <text evidence="2">The sequence shown here is derived from an EMBL/GenBank/DDBJ whole genome shotgun (WGS) entry which is preliminary data.</text>
</comment>
<reference evidence="2 3" key="1">
    <citation type="submission" date="2024-03" db="EMBL/GenBank/DDBJ databases">
        <title>Novel species of the genus Variovorax.</title>
        <authorList>
            <person name="Liu Q."/>
            <person name="Xin Y.-H."/>
        </authorList>
    </citation>
    <scope>NUCLEOTIDE SEQUENCE [LARGE SCALE GENOMIC DNA]</scope>
    <source>
        <strain evidence="2 3">KACC 18901</strain>
    </source>
</reference>
<dbReference type="EMBL" id="JBBKZS010000014">
    <property type="protein sequence ID" value="MEJ8858032.1"/>
    <property type="molecule type" value="Genomic_DNA"/>
</dbReference>
<dbReference type="Pfam" id="PF12279">
    <property type="entry name" value="DUF3619"/>
    <property type="match status" value="1"/>
</dbReference>
<accession>A0ABU8XDW6</accession>
<gene>
    <name evidence="2" type="ORF">WKW79_25915</name>
</gene>
<evidence type="ECO:0000256" key="1">
    <source>
        <dbReference type="SAM" id="Phobius"/>
    </source>
</evidence>
<dbReference type="Proteomes" id="UP001367030">
    <property type="component" value="Unassembled WGS sequence"/>
</dbReference>
<keyword evidence="3" id="KW-1185">Reference proteome</keyword>
<keyword evidence="1" id="KW-1133">Transmembrane helix</keyword>
<evidence type="ECO:0000313" key="3">
    <source>
        <dbReference type="Proteomes" id="UP001367030"/>
    </source>
</evidence>
<feature type="transmembrane region" description="Helical" evidence="1">
    <location>
        <begin position="74"/>
        <end position="97"/>
    </location>
</feature>
<sequence length="142" mass="14973">MNATLSKTSSALEEQFARRLTARLSAGDELPHDIGERLRVARQQAVARRKLAPALQPAQVVVASGGAAALGGGWWTRVGAVVPLIALVVGLITISIIQDENRVNDMAEVDAALLTDDLPPAAFTDPGFAQFLKTDATDTASR</sequence>
<organism evidence="2 3">
    <name type="scientific">Variovorax robiniae</name>
    <dbReference type="NCBI Taxonomy" id="1836199"/>
    <lineage>
        <taxon>Bacteria</taxon>
        <taxon>Pseudomonadati</taxon>
        <taxon>Pseudomonadota</taxon>
        <taxon>Betaproteobacteria</taxon>
        <taxon>Burkholderiales</taxon>
        <taxon>Comamonadaceae</taxon>
        <taxon>Variovorax</taxon>
    </lineage>
</organism>
<proteinExistence type="predicted"/>
<keyword evidence="1" id="KW-0472">Membrane</keyword>
<evidence type="ECO:0000313" key="2">
    <source>
        <dbReference type="EMBL" id="MEJ8858032.1"/>
    </source>
</evidence>
<dbReference type="InterPro" id="IPR022064">
    <property type="entry name" value="DUF3619"/>
</dbReference>
<name>A0ABU8XDW6_9BURK</name>